<dbReference type="AlphaFoldDB" id="A0AAV2B790"/>
<dbReference type="PROSITE" id="PS51782">
    <property type="entry name" value="LYSM"/>
    <property type="match status" value="1"/>
</dbReference>
<organism evidence="4 5">
    <name type="scientific">Larinioides sclopetarius</name>
    <dbReference type="NCBI Taxonomy" id="280406"/>
    <lineage>
        <taxon>Eukaryota</taxon>
        <taxon>Metazoa</taxon>
        <taxon>Ecdysozoa</taxon>
        <taxon>Arthropoda</taxon>
        <taxon>Chelicerata</taxon>
        <taxon>Arachnida</taxon>
        <taxon>Araneae</taxon>
        <taxon>Araneomorphae</taxon>
        <taxon>Entelegynae</taxon>
        <taxon>Araneoidea</taxon>
        <taxon>Araneidae</taxon>
        <taxon>Larinioides</taxon>
    </lineage>
</organism>
<keyword evidence="5" id="KW-1185">Reference proteome</keyword>
<dbReference type="PANTHER" id="PTHR20932:SF13">
    <property type="entry name" value="LD36653P"/>
    <property type="match status" value="1"/>
</dbReference>
<evidence type="ECO:0000256" key="1">
    <source>
        <dbReference type="SAM" id="MobiDB-lite"/>
    </source>
</evidence>
<dbReference type="InterPro" id="IPR036779">
    <property type="entry name" value="LysM_dom_sf"/>
</dbReference>
<dbReference type="SUPFAM" id="SSF54106">
    <property type="entry name" value="LysM domain"/>
    <property type="match status" value="1"/>
</dbReference>
<protein>
    <recommendedName>
        <fullName evidence="3">LysM domain-containing protein</fullName>
    </recommendedName>
</protein>
<sequence>MMNSVVLENFDLNSKQRLNTPLQNVRRFVSNKRKSRKPKYERIPLISPDTDSASDEEITLHDIRHLRNDLVDEDNQNSLRKIKKPDRKRNGNVSDTKKVVDPFQNCDFLYLKIEEGDTLQSISIKYQCPISDLKRANNLMSSQEFFGLKHLKIPVKKHSLLTEILTDTPVIKPNSTIVEQSPEGVQTISIGIGGSVRCPSPQDSAAFFKRMDEDLVKIMLSTNTQKDSLEAAAAALTTPQIQPLVKDPYNTVDYVIQWNYLILFIIIVAVVIPAAIALYMYTRTSHEHQHDVYPNGSSNSTMPELNVKHRR</sequence>
<keyword evidence="2" id="KW-0472">Membrane</keyword>
<evidence type="ECO:0000256" key="2">
    <source>
        <dbReference type="SAM" id="Phobius"/>
    </source>
</evidence>
<evidence type="ECO:0000313" key="5">
    <source>
        <dbReference type="Proteomes" id="UP001497382"/>
    </source>
</evidence>
<evidence type="ECO:0000313" key="4">
    <source>
        <dbReference type="EMBL" id="CAL1292120.1"/>
    </source>
</evidence>
<dbReference type="Proteomes" id="UP001497382">
    <property type="component" value="Unassembled WGS sequence"/>
</dbReference>
<dbReference type="Pfam" id="PF01476">
    <property type="entry name" value="LysM"/>
    <property type="match status" value="1"/>
</dbReference>
<dbReference type="InterPro" id="IPR045030">
    <property type="entry name" value="LYSM1-4"/>
</dbReference>
<dbReference type="SMART" id="SM00257">
    <property type="entry name" value="LysM"/>
    <property type="match status" value="1"/>
</dbReference>
<name>A0AAV2B790_9ARAC</name>
<gene>
    <name evidence="4" type="ORF">LARSCL_LOCUS17485</name>
</gene>
<feature type="region of interest" description="Disordered" evidence="1">
    <location>
        <begin position="30"/>
        <end position="54"/>
    </location>
</feature>
<comment type="caution">
    <text evidence="4">The sequence shown here is derived from an EMBL/GenBank/DDBJ whole genome shotgun (WGS) entry which is preliminary data.</text>
</comment>
<dbReference type="CDD" id="cd00118">
    <property type="entry name" value="LysM"/>
    <property type="match status" value="1"/>
</dbReference>
<dbReference type="InterPro" id="IPR018392">
    <property type="entry name" value="LysM"/>
</dbReference>
<keyword evidence="2" id="KW-0812">Transmembrane</keyword>
<accession>A0AAV2B790</accession>
<reference evidence="4 5" key="1">
    <citation type="submission" date="2024-04" db="EMBL/GenBank/DDBJ databases">
        <authorList>
            <person name="Rising A."/>
            <person name="Reimegard J."/>
            <person name="Sonavane S."/>
            <person name="Akerstrom W."/>
            <person name="Nylinder S."/>
            <person name="Hedman E."/>
            <person name="Kallberg Y."/>
        </authorList>
    </citation>
    <scope>NUCLEOTIDE SEQUENCE [LARGE SCALE GENOMIC DNA]</scope>
</reference>
<dbReference type="PANTHER" id="PTHR20932">
    <property type="entry name" value="LYSM AND PUTATIVE PEPTIDOGLYCAN-BINDING DOMAIN-CONTAINING PROTEIN"/>
    <property type="match status" value="1"/>
</dbReference>
<evidence type="ECO:0000259" key="3">
    <source>
        <dbReference type="PROSITE" id="PS51782"/>
    </source>
</evidence>
<feature type="compositionally biased region" description="Basic residues" evidence="1">
    <location>
        <begin position="30"/>
        <end position="39"/>
    </location>
</feature>
<dbReference type="Gene3D" id="3.10.350.10">
    <property type="entry name" value="LysM domain"/>
    <property type="match status" value="1"/>
</dbReference>
<dbReference type="EMBL" id="CAXIEN010000299">
    <property type="protein sequence ID" value="CAL1292120.1"/>
    <property type="molecule type" value="Genomic_DNA"/>
</dbReference>
<feature type="region of interest" description="Disordered" evidence="1">
    <location>
        <begin position="289"/>
        <end position="311"/>
    </location>
</feature>
<feature type="transmembrane region" description="Helical" evidence="2">
    <location>
        <begin position="258"/>
        <end position="281"/>
    </location>
</feature>
<feature type="domain" description="LysM" evidence="3">
    <location>
        <begin position="109"/>
        <end position="153"/>
    </location>
</feature>
<keyword evidence="2" id="KW-1133">Transmembrane helix</keyword>
<proteinExistence type="predicted"/>